<dbReference type="SMART" id="SM00365">
    <property type="entry name" value="LRR_SD22"/>
    <property type="match status" value="5"/>
</dbReference>
<dbReference type="InterPro" id="IPR050216">
    <property type="entry name" value="LRR_domain-containing"/>
</dbReference>
<name>A0A9N8YU57_9GLOM</name>
<keyword evidence="1" id="KW-0433">Leucine-rich repeat</keyword>
<evidence type="ECO:0000313" key="4">
    <source>
        <dbReference type="EMBL" id="CAG8456024.1"/>
    </source>
</evidence>
<dbReference type="SMART" id="SM00364">
    <property type="entry name" value="LRR_BAC"/>
    <property type="match status" value="8"/>
</dbReference>
<dbReference type="InterPro" id="IPR032675">
    <property type="entry name" value="LRR_dom_sf"/>
</dbReference>
<evidence type="ECO:0000256" key="1">
    <source>
        <dbReference type="ARBA" id="ARBA00022614"/>
    </source>
</evidence>
<dbReference type="AlphaFoldDB" id="A0A9N8YU57"/>
<dbReference type="PANTHER" id="PTHR48051">
    <property type="match status" value="1"/>
</dbReference>
<keyword evidence="2" id="KW-0677">Repeat</keyword>
<feature type="compositionally biased region" description="Polar residues" evidence="3">
    <location>
        <begin position="56"/>
        <end position="67"/>
    </location>
</feature>
<dbReference type="SUPFAM" id="SSF52058">
    <property type="entry name" value="L domain-like"/>
    <property type="match status" value="2"/>
</dbReference>
<dbReference type="PROSITE" id="PS51450">
    <property type="entry name" value="LRR"/>
    <property type="match status" value="5"/>
</dbReference>
<dbReference type="InterPro" id="IPR003591">
    <property type="entry name" value="Leu-rich_rpt_typical-subtyp"/>
</dbReference>
<reference evidence="4" key="1">
    <citation type="submission" date="2021-06" db="EMBL/GenBank/DDBJ databases">
        <authorList>
            <person name="Kallberg Y."/>
            <person name="Tangrot J."/>
            <person name="Rosling A."/>
        </authorList>
    </citation>
    <scope>NUCLEOTIDE SEQUENCE</scope>
    <source>
        <strain evidence="4">FL966</strain>
    </source>
</reference>
<feature type="compositionally biased region" description="Low complexity" evidence="3">
    <location>
        <begin position="111"/>
        <end position="127"/>
    </location>
</feature>
<accession>A0A9N8YU57</accession>
<dbReference type="FunFam" id="3.80.10.10:FF:001164">
    <property type="entry name" value="GH01279p"/>
    <property type="match status" value="1"/>
</dbReference>
<dbReference type="Proteomes" id="UP000789759">
    <property type="component" value="Unassembled WGS sequence"/>
</dbReference>
<organism evidence="4 5">
    <name type="scientific">Cetraspora pellucida</name>
    <dbReference type="NCBI Taxonomy" id="1433469"/>
    <lineage>
        <taxon>Eukaryota</taxon>
        <taxon>Fungi</taxon>
        <taxon>Fungi incertae sedis</taxon>
        <taxon>Mucoromycota</taxon>
        <taxon>Glomeromycotina</taxon>
        <taxon>Glomeromycetes</taxon>
        <taxon>Diversisporales</taxon>
        <taxon>Gigasporaceae</taxon>
        <taxon>Cetraspora</taxon>
    </lineage>
</organism>
<dbReference type="SMART" id="SM00369">
    <property type="entry name" value="LRR_TYP"/>
    <property type="match status" value="11"/>
</dbReference>
<evidence type="ECO:0000313" key="5">
    <source>
        <dbReference type="Proteomes" id="UP000789759"/>
    </source>
</evidence>
<feature type="compositionally biased region" description="Low complexity" evidence="3">
    <location>
        <begin position="68"/>
        <end position="84"/>
    </location>
</feature>
<dbReference type="Gene3D" id="3.80.10.10">
    <property type="entry name" value="Ribonuclease Inhibitor"/>
    <property type="match status" value="4"/>
</dbReference>
<comment type="caution">
    <text evidence="4">The sequence shown here is derived from an EMBL/GenBank/DDBJ whole genome shotgun (WGS) entry which is preliminary data.</text>
</comment>
<feature type="region of interest" description="Disordered" evidence="3">
    <location>
        <begin position="1"/>
        <end position="137"/>
    </location>
</feature>
<feature type="compositionally biased region" description="Polar residues" evidence="3">
    <location>
        <begin position="90"/>
        <end position="110"/>
    </location>
</feature>
<keyword evidence="5" id="KW-1185">Reference proteome</keyword>
<dbReference type="PRINTS" id="PR00019">
    <property type="entry name" value="LEURICHRPT"/>
</dbReference>
<dbReference type="PANTHER" id="PTHR48051:SF1">
    <property type="entry name" value="RAS SUPPRESSOR PROTEIN 1"/>
    <property type="match status" value="1"/>
</dbReference>
<evidence type="ECO:0000256" key="2">
    <source>
        <dbReference type="ARBA" id="ARBA00022737"/>
    </source>
</evidence>
<dbReference type="Pfam" id="PF13855">
    <property type="entry name" value="LRR_8"/>
    <property type="match status" value="2"/>
</dbReference>
<dbReference type="EMBL" id="CAJVQA010000105">
    <property type="protein sequence ID" value="CAG8456024.1"/>
    <property type="molecule type" value="Genomic_DNA"/>
</dbReference>
<proteinExistence type="predicted"/>
<dbReference type="GO" id="GO:0005737">
    <property type="term" value="C:cytoplasm"/>
    <property type="evidence" value="ECO:0007669"/>
    <property type="project" value="TreeGrafter"/>
</dbReference>
<dbReference type="InterPro" id="IPR001611">
    <property type="entry name" value="Leu-rich_rpt"/>
</dbReference>
<gene>
    <name evidence="4" type="ORF">CPELLU_LOCUS392</name>
</gene>
<sequence length="753" mass="82794">MRKTSTGSTPVRGAKTARPMPSATSQNTSTSSAISSSLQSNRSSSKNPSSVKISGASVSQNTLSPKNTSPQRSRSPSPSSVTTSKPIRATASSVKRSGASVSQNTLSPKNTSPQRSRSPSPSSVTTSKPIRATASSSIKDAIAQARLKKANHKASVKEEEQGTGTKSLNVIVRQAKSSGRINISHRSLKAIPEEVWRMYEVDPKSITIDFSGGGSDVWYETVDLVRLVAADNHIEVIDKRIAEFNALVLIDLHNNNLSSLPKEFGELQNLTTLNLSVNHFSELPACLTTLSSLIELQLSSNKLTGVLDSSFGNLSKLELLDISSNEITGLPKEIENLKNLRKLNLAKNKLKEIPGMAISGMKNLEELEISENKLEVVFTGLDGQMVELLSLKRLDIRQNRLKALDESQNATIFHPTIKLPKLKEFLTSLNLFETFGPLLHTTPDLEILDIGDNKFTELPDGLLTLKSLKRLDLSNNDLKLLPAELGMLTNLDFLGWDGNPIRNAPKGLRSTATVLKTLRDRLTTVDFENMDEPTIPDKPPALGTVSQQNISSKTLDLSKKSLTTVSEEDLREITFEPSTVLLGFNLLQNIPISFKLFRINITCFQLDHNKFTTFPAFEDKSIVFPNVNRLDLSANQITSLPDDSQQTLFPNLQVLNVNNCRIEALPAKFPFPKLITFLATSNLLTSITPSTFENMEVVDISNNNINFLPPLLGDITTIKTLLVEGNSFRVPRYTIVQQGTVAIMEYLRGRIPR</sequence>
<feature type="compositionally biased region" description="Low complexity" evidence="3">
    <location>
        <begin position="21"/>
        <end position="54"/>
    </location>
</feature>
<dbReference type="OrthoDB" id="660555at2759"/>
<evidence type="ECO:0000256" key="3">
    <source>
        <dbReference type="SAM" id="MobiDB-lite"/>
    </source>
</evidence>
<protein>
    <submittedName>
        <fullName evidence="4">71_t:CDS:1</fullName>
    </submittedName>
</protein>